<evidence type="ECO:0000313" key="2">
    <source>
        <dbReference type="Proteomes" id="UP000309997"/>
    </source>
</evidence>
<organism evidence="1 2">
    <name type="scientific">Populus alba</name>
    <name type="common">White poplar</name>
    <dbReference type="NCBI Taxonomy" id="43335"/>
    <lineage>
        <taxon>Eukaryota</taxon>
        <taxon>Viridiplantae</taxon>
        <taxon>Streptophyta</taxon>
        <taxon>Embryophyta</taxon>
        <taxon>Tracheophyta</taxon>
        <taxon>Spermatophyta</taxon>
        <taxon>Magnoliopsida</taxon>
        <taxon>eudicotyledons</taxon>
        <taxon>Gunneridae</taxon>
        <taxon>Pentapetalae</taxon>
        <taxon>rosids</taxon>
        <taxon>fabids</taxon>
        <taxon>Malpighiales</taxon>
        <taxon>Salicaceae</taxon>
        <taxon>Saliceae</taxon>
        <taxon>Populus</taxon>
    </lineage>
</organism>
<comment type="caution">
    <text evidence="1">The sequence shown here is derived from an EMBL/GenBank/DDBJ whole genome shotgun (WGS) entry which is preliminary data.</text>
</comment>
<proteinExistence type="predicted"/>
<dbReference type="EMBL" id="RCHU02000003">
    <property type="protein sequence ID" value="KAL3599415.1"/>
    <property type="molecule type" value="Genomic_DNA"/>
</dbReference>
<gene>
    <name evidence="1" type="ORF">D5086_007333</name>
</gene>
<evidence type="ECO:0000313" key="1">
    <source>
        <dbReference type="EMBL" id="KAL3599415.1"/>
    </source>
</evidence>
<keyword evidence="2" id="KW-1185">Reference proteome</keyword>
<dbReference type="Proteomes" id="UP000309997">
    <property type="component" value="Unassembled WGS sequence"/>
</dbReference>
<reference evidence="1 2" key="1">
    <citation type="journal article" date="2024" name="Plant Biotechnol. J.">
        <title>Genome and CRISPR/Cas9 system of a widespread forest tree (Populus alba) in the world.</title>
        <authorList>
            <person name="Liu Y.J."/>
            <person name="Jiang P.F."/>
            <person name="Han X.M."/>
            <person name="Li X.Y."/>
            <person name="Wang H.M."/>
            <person name="Wang Y.J."/>
            <person name="Wang X.X."/>
            <person name="Zeng Q.Y."/>
        </authorList>
    </citation>
    <scope>NUCLEOTIDE SEQUENCE [LARGE SCALE GENOMIC DNA]</scope>
    <source>
        <strain evidence="2">cv. PAL-ZL1</strain>
    </source>
</reference>
<accession>A0ACC4CPB0</accession>
<name>A0ACC4CPB0_POPAL</name>
<sequence length="140" mass="15219">MFVTLMESATLPSSYSTVANPAFIRSMSSLMKRKRKGAHQMLFLTPLSSLSWPSHRMSLVALTVLVSGSPSFEPDKVSGIRRIETNEEPSQGGPDVVGSQVDIRPMRNWHGSLGARHRGPGMGSPMHAPCALLCLYGVRP</sequence>
<protein>
    <submittedName>
        <fullName evidence="1">Uncharacterized protein</fullName>
    </submittedName>
</protein>